<feature type="compositionally biased region" description="Basic residues" evidence="1">
    <location>
        <begin position="490"/>
        <end position="508"/>
    </location>
</feature>
<keyword evidence="2" id="KW-0732">Signal</keyword>
<feature type="signal peptide" evidence="2">
    <location>
        <begin position="1"/>
        <end position="18"/>
    </location>
</feature>
<reference evidence="5" key="1">
    <citation type="submission" date="2017-03" db="EMBL/GenBank/DDBJ databases">
        <title>Genomes of endolithic fungi from Antarctica.</title>
        <authorList>
            <person name="Coleine C."/>
            <person name="Masonjones S."/>
            <person name="Stajich J.E."/>
        </authorList>
    </citation>
    <scope>NUCLEOTIDE SEQUENCE [LARGE SCALE GENOMIC DNA]</scope>
    <source>
        <strain evidence="5">CCFEE 5527</strain>
    </source>
</reference>
<accession>A0A1V8TV19</accession>
<dbReference type="Pfam" id="PF09362">
    <property type="entry name" value="DUF1996"/>
    <property type="match status" value="1"/>
</dbReference>
<dbReference type="PANTHER" id="PTHR43662">
    <property type="match status" value="1"/>
</dbReference>
<feature type="region of interest" description="Disordered" evidence="1">
    <location>
        <begin position="488"/>
        <end position="508"/>
    </location>
</feature>
<dbReference type="EMBL" id="NAJO01000001">
    <property type="protein sequence ID" value="OQO15245.1"/>
    <property type="molecule type" value="Genomic_DNA"/>
</dbReference>
<organism evidence="4 5">
    <name type="scientific">Cryoendolithus antarcticus</name>
    <dbReference type="NCBI Taxonomy" id="1507870"/>
    <lineage>
        <taxon>Eukaryota</taxon>
        <taxon>Fungi</taxon>
        <taxon>Dikarya</taxon>
        <taxon>Ascomycota</taxon>
        <taxon>Pezizomycotina</taxon>
        <taxon>Dothideomycetes</taxon>
        <taxon>Dothideomycetidae</taxon>
        <taxon>Cladosporiales</taxon>
        <taxon>Cladosporiaceae</taxon>
        <taxon>Cryoendolithus</taxon>
    </lineage>
</organism>
<dbReference type="Proteomes" id="UP000192596">
    <property type="component" value="Unassembled WGS sequence"/>
</dbReference>
<evidence type="ECO:0000256" key="2">
    <source>
        <dbReference type="SAM" id="SignalP"/>
    </source>
</evidence>
<name>A0A1V8TV19_9PEZI</name>
<evidence type="ECO:0000259" key="3">
    <source>
        <dbReference type="Pfam" id="PF09362"/>
    </source>
</evidence>
<dbReference type="InParanoid" id="A0A1V8TV19"/>
<dbReference type="AlphaFoldDB" id="A0A1V8TV19"/>
<evidence type="ECO:0000313" key="5">
    <source>
        <dbReference type="Proteomes" id="UP000192596"/>
    </source>
</evidence>
<evidence type="ECO:0000256" key="1">
    <source>
        <dbReference type="SAM" id="MobiDB-lite"/>
    </source>
</evidence>
<protein>
    <recommendedName>
        <fullName evidence="3">DUF1996 domain-containing protein</fullName>
    </recommendedName>
</protein>
<dbReference type="OrthoDB" id="74764at2759"/>
<comment type="caution">
    <text evidence="4">The sequence shown here is derived from an EMBL/GenBank/DDBJ whole genome shotgun (WGS) entry which is preliminary data.</text>
</comment>
<gene>
    <name evidence="4" type="ORF">B0A48_00628</name>
</gene>
<feature type="domain" description="DUF1996" evidence="3">
    <location>
        <begin position="34"/>
        <end position="282"/>
    </location>
</feature>
<proteinExistence type="predicted"/>
<keyword evidence="5" id="KW-1185">Reference proteome</keyword>
<dbReference type="InterPro" id="IPR018535">
    <property type="entry name" value="DUF1996"/>
</dbReference>
<feature type="chain" id="PRO_5012845241" description="DUF1996 domain-containing protein" evidence="2">
    <location>
        <begin position="19"/>
        <end position="508"/>
    </location>
</feature>
<evidence type="ECO:0000313" key="4">
    <source>
        <dbReference type="EMBL" id="OQO15245.1"/>
    </source>
</evidence>
<sequence>MRNFRAATALALVGSASAFWRMPCRSRTGLARMDPLMDPGEISDHVHSIFGGGNFGMTTTYEDLTQTGGDLNCTSCGVIEDQSAYWTPMLYWQSDDGKTEAVQQVGGMLAYYLLYLDDLKAFPEGFQMIAGSKNVRNFTGSFPDAELSSWPTDPTDQFFLQQRAIGFNCLNYNKAPEPSLYRHQFPDRDYLDANCLSGLRLELAFPSCSNGEKDSHDHKSHVAYPSLVKEGNCPEGYDTHHPFIFYESIFATNQYIGKGGKFVLSYGDPVGTGYHGDFIMGWKSADYLQSAIDDCTNDSGNVQDCPHFTLQDDSDAAKCTFPVPDALKGEDCEGPLDGLPVDVPVQDGPQPATAFPIAGRGGAQTTGLPSTTAKTSFALPTLTYSAANPSLTSTAQGGIIVAMYSSGANRLHAEAEATSPSYEAPTSSYEAPSSTYVAPASLITESPSIADAAPADDIISTTTYTQGNEVVELYIQEVEVTITATATAPSKHRRHVHQHIHHQRGARR</sequence>
<dbReference type="PANTHER" id="PTHR43662:SF7">
    <property type="entry name" value="DUF1996 DOMAIN-CONTAINING PROTEIN"/>
    <property type="match status" value="1"/>
</dbReference>